<dbReference type="PANTHER" id="PTHR16830:SF20">
    <property type="entry name" value="SI:CH211-188C16.1-RELATED"/>
    <property type="match status" value="1"/>
</dbReference>
<feature type="region of interest" description="Disordered" evidence="2">
    <location>
        <begin position="24"/>
        <end position="424"/>
    </location>
</feature>
<feature type="domain" description="Helically-extended SH3" evidence="3">
    <location>
        <begin position="730"/>
        <end position="797"/>
    </location>
</feature>
<sequence>MDQEDTMDFNALRAKFQEEELLLKQPRTKPALPEKPKVLPPPQSPTHYLPAGARPSLLTSINQSLEGKSTFGPRVVFKDEKKESKKPLIQTNSKGKDKSEGKLKIGKDKSTKGSKEKLDENSLDQKPKKENSKKLPLLLPIGQKESTAELVPATPPPKVTTPKKKGLLGFRKSTKKESMELPAEPILDTPSVDVLGPTPLIPVPSDFGYAPPEPEISAPNLLLPDNPTLPDPSAAVEVTPPLTIPESPDFNPPPAFIPDIPAPEIPGPENETLPEIENPALPVSRPASQNEIILNPPSAAPTPPPTFTIPDPLPVISAPSPSPPEPEIAAEAAIEAVNIVAVEKPPTPPVDPPSNPPSPKAERPISALSALERAEDMSPGKRTPPSDQRILNALEKARKKSTSPLANPTRSYSITPPPEELPPQIRAALPELPPIDYEAGNALPPKPAQVNGIDHRPASPVLEGITEEGSDPIPELLVVPPPPPRKLLPDIDSLGPSPEKPDTPPTVTLSDYIPPVEENEIPAPLEFIETDTVVVPEFDNVASDTHSPELPVSEWEEYIGPDFTDQQDMPDFYINGITVPETEIHTEPGFGEERLDNPAPEPSLPISQDSSPVAEPQVEAGNGVCESADNVYEDINTSTNKKKGKSDGGKKRKGPPKNPYAEAAQETNQEKSKTGRFGKSDKKAAAEGPDEKELKKKEKQRLEKEKKELKEKQEREKKEQKEREKKENELKKKFKISGQEDAMYSAKVTVTTKGRKNDLPVKSGDTVSIIRTTNCPKGKWLARDSSNNYGYVAVDHVELDIQEMLQLGKKAARKTSSSVTEPEVTSTGSRASNHYPLSAESFSDDSEEWTGDEDEPLSHALDTADPQGPMAHTRTLSMPDMGNKDLNINHQHSQSDISAEGSHMQARHEALQKLATFFHSPKPAEPIASSTEPETSPVPVTEEAVSEPEASSTQNVDFEQPDMLILPPPDLYADFSLE</sequence>
<dbReference type="PANTHER" id="PTHR16830">
    <property type="entry name" value="SH2 CONTAINING ADAPTOR PRAM-1 RELATED"/>
    <property type="match status" value="1"/>
</dbReference>
<feature type="compositionally biased region" description="Basic and acidic residues" evidence="2">
    <location>
        <begin position="94"/>
        <end position="133"/>
    </location>
</feature>
<feature type="compositionally biased region" description="Low complexity" evidence="2">
    <location>
        <begin position="815"/>
        <end position="827"/>
    </location>
</feature>
<keyword evidence="1" id="KW-0597">Phosphoprotein</keyword>
<evidence type="ECO:0000256" key="1">
    <source>
        <dbReference type="ARBA" id="ARBA00022553"/>
    </source>
</evidence>
<feature type="compositionally biased region" description="Polar residues" evidence="2">
    <location>
        <begin position="402"/>
        <end position="414"/>
    </location>
</feature>
<dbReference type="InterPro" id="IPR043443">
    <property type="entry name" value="FYB1/2-like"/>
</dbReference>
<feature type="compositionally biased region" description="Basic and acidic residues" evidence="2">
    <location>
        <begin position="76"/>
        <end position="86"/>
    </location>
</feature>
<evidence type="ECO:0000313" key="5">
    <source>
        <dbReference type="RefSeq" id="XP_008291342.1"/>
    </source>
</evidence>
<dbReference type="RefSeq" id="XP_008291342.1">
    <property type="nucleotide sequence ID" value="XM_008293120.1"/>
</dbReference>
<proteinExistence type="predicted"/>
<dbReference type="InterPro" id="IPR029294">
    <property type="entry name" value="hSH3"/>
</dbReference>
<feature type="compositionally biased region" description="Basic residues" evidence="2">
    <location>
        <begin position="640"/>
        <end position="655"/>
    </location>
</feature>
<feature type="compositionally biased region" description="Basic and acidic residues" evidence="2">
    <location>
        <begin position="668"/>
        <end position="731"/>
    </location>
</feature>
<dbReference type="Gene3D" id="2.30.30.40">
    <property type="entry name" value="SH3 Domains"/>
    <property type="match status" value="1"/>
</dbReference>
<feature type="compositionally biased region" description="Pro residues" evidence="2">
    <location>
        <begin position="345"/>
        <end position="359"/>
    </location>
</feature>
<keyword evidence="4" id="KW-1185">Reference proteome</keyword>
<feature type="region of interest" description="Disordered" evidence="2">
    <location>
        <begin position="578"/>
        <end position="738"/>
    </location>
</feature>
<dbReference type="GO" id="GO:0050852">
    <property type="term" value="P:T cell receptor signaling pathway"/>
    <property type="evidence" value="ECO:0007669"/>
    <property type="project" value="TreeGrafter"/>
</dbReference>
<organism evidence="4 5">
    <name type="scientific">Stegastes partitus</name>
    <name type="common">bicolor damselfish</name>
    <dbReference type="NCBI Taxonomy" id="144197"/>
    <lineage>
        <taxon>Eukaryota</taxon>
        <taxon>Metazoa</taxon>
        <taxon>Chordata</taxon>
        <taxon>Craniata</taxon>
        <taxon>Vertebrata</taxon>
        <taxon>Euteleostomi</taxon>
        <taxon>Actinopterygii</taxon>
        <taxon>Neopterygii</taxon>
        <taxon>Teleostei</taxon>
        <taxon>Neoteleostei</taxon>
        <taxon>Acanthomorphata</taxon>
        <taxon>Ovalentaria</taxon>
        <taxon>Pomacentridae</taxon>
        <taxon>Stegastes</taxon>
    </lineage>
</organism>
<feature type="compositionally biased region" description="Basic and acidic residues" evidence="2">
    <location>
        <begin position="582"/>
        <end position="596"/>
    </location>
</feature>
<dbReference type="FunFam" id="2.30.30.40:FF:000307">
    <property type="entry name" value="Predicted protein"/>
    <property type="match status" value="1"/>
</dbReference>
<dbReference type="Pfam" id="PF14603">
    <property type="entry name" value="hSH3"/>
    <property type="match status" value="1"/>
</dbReference>
<gene>
    <name evidence="5" type="primary">LOC103365634</name>
</gene>
<dbReference type="GO" id="GO:0005886">
    <property type="term" value="C:plasma membrane"/>
    <property type="evidence" value="ECO:0007669"/>
    <property type="project" value="InterPro"/>
</dbReference>
<evidence type="ECO:0000256" key="2">
    <source>
        <dbReference type="SAM" id="MobiDB-lite"/>
    </source>
</evidence>
<feature type="compositionally biased region" description="Acidic residues" evidence="2">
    <location>
        <begin position="842"/>
        <end position="855"/>
    </location>
</feature>
<evidence type="ECO:0000259" key="3">
    <source>
        <dbReference type="Pfam" id="PF14603"/>
    </source>
</evidence>
<dbReference type="Proteomes" id="UP000694891">
    <property type="component" value="Unplaced"/>
</dbReference>
<feature type="compositionally biased region" description="Low complexity" evidence="2">
    <location>
        <begin position="928"/>
        <end position="943"/>
    </location>
</feature>
<feature type="compositionally biased region" description="Pro residues" evidence="2">
    <location>
        <begin position="250"/>
        <end position="266"/>
    </location>
</feature>
<dbReference type="InterPro" id="IPR036028">
    <property type="entry name" value="SH3-like_dom_sf"/>
</dbReference>
<dbReference type="AlphaFoldDB" id="A0A9Y4N8E1"/>
<feature type="compositionally biased region" description="Pro residues" evidence="2">
    <location>
        <begin position="298"/>
        <end position="313"/>
    </location>
</feature>
<feature type="compositionally biased region" description="Low complexity" evidence="2">
    <location>
        <begin position="327"/>
        <end position="343"/>
    </location>
</feature>
<feature type="compositionally biased region" description="Polar residues" evidence="2">
    <location>
        <begin position="57"/>
        <end position="67"/>
    </location>
</feature>
<feature type="compositionally biased region" description="Polar residues" evidence="2">
    <location>
        <begin position="886"/>
        <end position="897"/>
    </location>
</feature>
<evidence type="ECO:0000313" key="4">
    <source>
        <dbReference type="Proteomes" id="UP000694891"/>
    </source>
</evidence>
<protein>
    <submittedName>
        <fullName evidence="5">FYN-binding protein-like</fullName>
    </submittedName>
</protein>
<dbReference type="GO" id="GO:0072659">
    <property type="term" value="P:protein localization to plasma membrane"/>
    <property type="evidence" value="ECO:0007669"/>
    <property type="project" value="TreeGrafter"/>
</dbReference>
<accession>A0A9Y4N8E1</accession>
<name>A0A9Y4N8E1_9TELE</name>
<dbReference type="GeneID" id="103365634"/>
<feature type="region of interest" description="Disordered" evidence="2">
    <location>
        <begin position="811"/>
        <end position="978"/>
    </location>
</feature>
<reference evidence="5" key="1">
    <citation type="submission" date="2025-08" db="UniProtKB">
        <authorList>
            <consortium name="RefSeq"/>
        </authorList>
    </citation>
    <scope>IDENTIFICATION</scope>
</reference>
<dbReference type="SUPFAM" id="SSF50044">
    <property type="entry name" value="SH3-domain"/>
    <property type="match status" value="1"/>
</dbReference>
<dbReference type="GO" id="GO:0007229">
    <property type="term" value="P:integrin-mediated signaling pathway"/>
    <property type="evidence" value="ECO:0007669"/>
    <property type="project" value="InterPro"/>
</dbReference>
<feature type="compositionally biased region" description="Low complexity" evidence="2">
    <location>
        <begin position="219"/>
        <end position="232"/>
    </location>
</feature>
<feature type="region of interest" description="Disordered" evidence="2">
    <location>
        <begin position="436"/>
        <end position="512"/>
    </location>
</feature>